<dbReference type="Proteomes" id="UP000640725">
    <property type="component" value="Unassembled WGS sequence"/>
</dbReference>
<comment type="caution">
    <text evidence="2">The sequence shown here is derived from an EMBL/GenBank/DDBJ whole genome shotgun (WGS) entry which is preliminary data.</text>
</comment>
<keyword evidence="3" id="KW-1185">Reference proteome</keyword>
<accession>A0ABR9UDW8</accession>
<sequence>MKDTDNIQIEVIDEKSPYLETVIKLGDTNTKTLGFFPKGAFIEHAVKKTIIVAISPQKECIGYLLYKTKERDNKRIRLIHLCISENWRKKGIPEQLVNHLKKITDTDKQYEGIGLTCRRDFNLDHFWQKLGFLPQYDKEAKTKGKENTYWWFDYGHPNLLSMLNVSNRESKLSVVIDAPIFFEIAEEQDNPENKDSKSLMSDWLEPELDLCLVDEIMNQINKITDSKKRQQLRNFNTNFSKVSHINSKLDEIQNKLKKILETKNANLDQSDFRYLQKTLASENYIVVTKNSKLLRIKDEFYDQFKVSIVEPVELILKIDEIQSKTEYQPIRMAGMSITKVPVQWGEEDLQKIFLSNQNQENKSEFVQKIKRFLTDKDKFECWNILEKNNKIALLVYGKHKSNELEIPLIRVLDDNPIANIMISHLIYKSIFDSTKEGRNFTRITDPYLSEKTTKAIQKSSTFNQVSNGLLRANLLIADTAFQLSQQLNIIAKQSSKDYDFCTKISKLLSNDENLKETKTMWDIEKMIFPAKIIDANIPTFILPIKATWAHHLFDYKLANQLLPLFFQSDNKLSPFFVKTDLALNTEAVYYKSKMAPKTLKPGVSGRIIWYVSKDEYYQDTSCIRAVSRLDEVLLGKPEELFRRFKNLGIYEWNDVLDVAKGNSEKEIMGIKFSHTELLKLPIPLTEVQEILENKITMQSAYYVPKEKFAILYCRGNQLNTKK</sequence>
<evidence type="ECO:0000259" key="1">
    <source>
        <dbReference type="PROSITE" id="PS51186"/>
    </source>
</evidence>
<evidence type="ECO:0000313" key="3">
    <source>
        <dbReference type="Proteomes" id="UP000640725"/>
    </source>
</evidence>
<feature type="domain" description="N-acetyltransferase" evidence="1">
    <location>
        <begin position="10"/>
        <end position="155"/>
    </location>
</feature>
<reference evidence="2 3" key="1">
    <citation type="submission" date="2020-10" db="EMBL/GenBank/DDBJ databases">
        <authorList>
            <person name="Castelo-Branco R."/>
            <person name="Eusebio N."/>
            <person name="Adriana R."/>
            <person name="Vieira A."/>
            <person name="Brugerolle De Fraissinette N."/>
            <person name="Rezende De Castro R."/>
            <person name="Schneider M.P."/>
            <person name="Vasconcelos V."/>
            <person name="Leao P.N."/>
        </authorList>
    </citation>
    <scope>NUCLEOTIDE SEQUENCE [LARGE SCALE GENOMIC DNA]</scope>
    <source>
        <strain evidence="2 3">LEGE 06226</strain>
    </source>
</reference>
<dbReference type="PROSITE" id="PS51186">
    <property type="entry name" value="GNAT"/>
    <property type="match status" value="1"/>
</dbReference>
<dbReference type="Gene3D" id="3.40.630.30">
    <property type="match status" value="1"/>
</dbReference>
<gene>
    <name evidence="2" type="ORF">IQ236_15710</name>
</gene>
<dbReference type="InterPro" id="IPR016181">
    <property type="entry name" value="Acyl_CoA_acyltransferase"/>
</dbReference>
<dbReference type="EMBL" id="JADEWU010000037">
    <property type="protein sequence ID" value="MBE9144655.1"/>
    <property type="molecule type" value="Genomic_DNA"/>
</dbReference>
<dbReference type="InterPro" id="IPR000182">
    <property type="entry name" value="GNAT_dom"/>
</dbReference>
<name>A0ABR9UDW8_9CYAN</name>
<proteinExistence type="predicted"/>
<protein>
    <submittedName>
        <fullName evidence="2">N-acetyltransferase</fullName>
    </submittedName>
</protein>
<organism evidence="2 3">
    <name type="scientific">Planktothrix mougeotii LEGE 06226</name>
    <dbReference type="NCBI Taxonomy" id="1828728"/>
    <lineage>
        <taxon>Bacteria</taxon>
        <taxon>Bacillati</taxon>
        <taxon>Cyanobacteriota</taxon>
        <taxon>Cyanophyceae</taxon>
        <taxon>Oscillatoriophycideae</taxon>
        <taxon>Oscillatoriales</taxon>
        <taxon>Microcoleaceae</taxon>
        <taxon>Planktothrix</taxon>
    </lineage>
</organism>
<dbReference type="SUPFAM" id="SSF55729">
    <property type="entry name" value="Acyl-CoA N-acyltransferases (Nat)"/>
    <property type="match status" value="1"/>
</dbReference>
<dbReference type="Pfam" id="PF13673">
    <property type="entry name" value="Acetyltransf_10"/>
    <property type="match status" value="1"/>
</dbReference>
<dbReference type="RefSeq" id="WP_193870155.1">
    <property type="nucleotide sequence ID" value="NZ_JADEWU010000037.1"/>
</dbReference>
<evidence type="ECO:0000313" key="2">
    <source>
        <dbReference type="EMBL" id="MBE9144655.1"/>
    </source>
</evidence>